<keyword evidence="4" id="KW-1185">Reference proteome</keyword>
<dbReference type="Proteomes" id="UP000019754">
    <property type="component" value="Unassembled WGS sequence"/>
</dbReference>
<organism evidence="3 4">
    <name type="scientific">Brachybacterium muris UCD-AY4</name>
    <dbReference type="NCBI Taxonomy" id="1249481"/>
    <lineage>
        <taxon>Bacteria</taxon>
        <taxon>Bacillati</taxon>
        <taxon>Actinomycetota</taxon>
        <taxon>Actinomycetes</taxon>
        <taxon>Micrococcales</taxon>
        <taxon>Dermabacteraceae</taxon>
        <taxon>Brachybacterium</taxon>
    </lineage>
</organism>
<dbReference type="AlphaFoldDB" id="A0A022KVT1"/>
<proteinExistence type="predicted"/>
<feature type="region of interest" description="Disordered" evidence="1">
    <location>
        <begin position="91"/>
        <end position="117"/>
    </location>
</feature>
<dbReference type="EMBL" id="AORC01000012">
    <property type="protein sequence ID" value="EYT48840.1"/>
    <property type="molecule type" value="Genomic_DNA"/>
</dbReference>
<dbReference type="InterPro" id="IPR017517">
    <property type="entry name" value="Maleyloyr_isom"/>
</dbReference>
<evidence type="ECO:0000256" key="1">
    <source>
        <dbReference type="SAM" id="MobiDB-lite"/>
    </source>
</evidence>
<feature type="domain" description="Mycothiol-dependent maleylpyruvate isomerase metal-binding" evidence="2">
    <location>
        <begin position="63"/>
        <end position="168"/>
    </location>
</feature>
<feature type="compositionally biased region" description="Polar residues" evidence="1">
    <location>
        <begin position="106"/>
        <end position="116"/>
    </location>
</feature>
<dbReference type="RefSeq" id="WP_017824728.1">
    <property type="nucleotide sequence ID" value="NZ_KB403092.1"/>
</dbReference>
<evidence type="ECO:0000259" key="2">
    <source>
        <dbReference type="Pfam" id="PF11716"/>
    </source>
</evidence>
<sequence>MPSEKFKTSAVGPAYSRGNAPGHLRSGHRTTTEDTMGQAPPTSIQQTWREHEKPFTAVITQVRDWDAPSPCEGWAARDVLAHVIDTERDFLRDHGHPLPDGAPADSSGSTVDQEPSQRWLAHAAAVDALLADESIADERFDGFFGPTTIGDTWARFYCFDLLVHRWDIGTSQGLRVDLSDEELAAIDDAVDGFGEHAYMPGIFGPPVEVGTDASRQVQVLARTGRHATS</sequence>
<accession>A0A022KVT1</accession>
<dbReference type="Pfam" id="PF11716">
    <property type="entry name" value="MDMPI_N"/>
    <property type="match status" value="1"/>
</dbReference>
<dbReference type="Gene3D" id="1.20.120.450">
    <property type="entry name" value="dinb family like domain"/>
    <property type="match status" value="1"/>
</dbReference>
<dbReference type="SUPFAM" id="SSF109854">
    <property type="entry name" value="DinB/YfiT-like putative metalloenzymes"/>
    <property type="match status" value="1"/>
</dbReference>
<reference evidence="3 4" key="1">
    <citation type="journal article" date="2013" name="Genome Announc.">
        <title>Draft genome sequence of an Actinobacterium, Brachybacterium muris strain UCD-AY4.</title>
        <authorList>
            <person name="Lo J.R."/>
            <person name="Lang J.M."/>
            <person name="Darling A.E."/>
            <person name="Eisen J.A."/>
            <person name="Coil D.A."/>
        </authorList>
    </citation>
    <scope>NUCLEOTIDE SEQUENCE [LARGE SCALE GENOMIC DNA]</scope>
    <source>
        <strain evidence="3 4">UCD-AY4</strain>
    </source>
</reference>
<evidence type="ECO:0000313" key="4">
    <source>
        <dbReference type="Proteomes" id="UP000019754"/>
    </source>
</evidence>
<name>A0A022KVT1_9MICO</name>
<dbReference type="STRING" id="1249481.D641_0110445"/>
<dbReference type="HOGENOM" id="CLU_051661_1_1_11"/>
<protein>
    <recommendedName>
        <fullName evidence="2">Mycothiol-dependent maleylpyruvate isomerase metal-binding domain-containing protein</fullName>
    </recommendedName>
</protein>
<dbReference type="InterPro" id="IPR034660">
    <property type="entry name" value="DinB/YfiT-like"/>
</dbReference>
<feature type="region of interest" description="Disordered" evidence="1">
    <location>
        <begin position="1"/>
        <end position="49"/>
    </location>
</feature>
<dbReference type="GO" id="GO:0046872">
    <property type="term" value="F:metal ion binding"/>
    <property type="evidence" value="ECO:0007669"/>
    <property type="project" value="InterPro"/>
</dbReference>
<dbReference type="NCBIfam" id="TIGR03083">
    <property type="entry name" value="maleylpyruvate isomerase family mycothiol-dependent enzyme"/>
    <property type="match status" value="1"/>
</dbReference>
<comment type="caution">
    <text evidence="3">The sequence shown here is derived from an EMBL/GenBank/DDBJ whole genome shotgun (WGS) entry which is preliminary data.</text>
</comment>
<gene>
    <name evidence="3" type="ORF">D641_0110445</name>
</gene>
<dbReference type="InterPro" id="IPR024344">
    <property type="entry name" value="MDMPI_metal-binding"/>
</dbReference>
<evidence type="ECO:0000313" key="3">
    <source>
        <dbReference type="EMBL" id="EYT48840.1"/>
    </source>
</evidence>